<dbReference type="AlphaFoldDB" id="A0A6J1SDC0"/>
<feature type="compositionally biased region" description="Polar residues" evidence="6">
    <location>
        <begin position="122"/>
        <end position="137"/>
    </location>
</feature>
<name>A0A6J1SDC0_FRAOC</name>
<dbReference type="KEGG" id="foc:113205286"/>
<keyword evidence="3" id="KW-0863">Zinc-finger</keyword>
<evidence type="ECO:0000313" key="9">
    <source>
        <dbReference type="RefSeq" id="XP_026276631.1"/>
    </source>
</evidence>
<evidence type="ECO:0000313" key="8">
    <source>
        <dbReference type="Proteomes" id="UP000504606"/>
    </source>
</evidence>
<dbReference type="OrthoDB" id="9984940at2759"/>
<feature type="region of interest" description="Disordered" evidence="6">
    <location>
        <begin position="19"/>
        <end position="43"/>
    </location>
</feature>
<dbReference type="CDD" id="cd22086">
    <property type="entry name" value="F-box_EMI"/>
    <property type="match status" value="1"/>
</dbReference>
<dbReference type="GO" id="GO:0045835">
    <property type="term" value="P:negative regulation of meiotic nuclear division"/>
    <property type="evidence" value="ECO:0007669"/>
    <property type="project" value="InterPro"/>
</dbReference>
<keyword evidence="2" id="KW-0479">Metal-binding</keyword>
<sequence>MDDCEMEYDSIDAESRKVEFKTPMPVSKKISQHSHSESGYLTSSSIDINSTAGSWTCSSIHSGQKSSCRNTLFPPDASSNDSLLFSSPESSSKKLHVLRSLETSPDSGLGSDSVFTDDELSHQTPSTKRPATPELLTSSLRVDTVSLGGNVTNSLWQSTPLYPNSRSIRPSFSEEVFEKSPTKRRRASTLRKPSRDLFPVDSPSTSTATQTSLVGCKQVDFLFYLGKKSSCQPALDSILANLQPADLCRASIVSQSWKNVIESVPTASQRKQDYILQCSQIKENLHQSTKKSDGILPFRGQLLDIQNFNRTEEFPSPSPRSPPVSPSKVRFHLYCKEGRKLGDGQTLVQCPKCTLPSRKETERAARCTRRGCQYYFCVLCLCKFHEDKSCPVSTVRHRKRITSIGSRESRRNLQRL</sequence>
<dbReference type="GeneID" id="113205286"/>
<dbReference type="UniPathway" id="UPA00143"/>
<evidence type="ECO:0000256" key="2">
    <source>
        <dbReference type="ARBA" id="ARBA00022723"/>
    </source>
</evidence>
<dbReference type="InterPro" id="IPR036047">
    <property type="entry name" value="F-box-like_dom_sf"/>
</dbReference>
<dbReference type="InterPro" id="IPR001810">
    <property type="entry name" value="F-box_dom"/>
</dbReference>
<evidence type="ECO:0000256" key="4">
    <source>
        <dbReference type="ARBA" id="ARBA00022786"/>
    </source>
</evidence>
<keyword evidence="4" id="KW-0833">Ubl conjugation pathway</keyword>
<dbReference type="SUPFAM" id="SSF81383">
    <property type="entry name" value="F-box domain"/>
    <property type="match status" value="1"/>
</dbReference>
<dbReference type="GO" id="GO:0005634">
    <property type="term" value="C:nucleus"/>
    <property type="evidence" value="ECO:0007669"/>
    <property type="project" value="TreeGrafter"/>
</dbReference>
<dbReference type="Pfam" id="PF00646">
    <property type="entry name" value="F-box"/>
    <property type="match status" value="1"/>
</dbReference>
<reference evidence="9" key="1">
    <citation type="submission" date="2025-08" db="UniProtKB">
        <authorList>
            <consortium name="RefSeq"/>
        </authorList>
    </citation>
    <scope>IDENTIFICATION</scope>
    <source>
        <tissue evidence="9">Whole organism</tissue>
    </source>
</reference>
<dbReference type="PANTHER" id="PTHR15493:SF9">
    <property type="entry name" value="GH14043P"/>
    <property type="match status" value="1"/>
</dbReference>
<dbReference type="InterPro" id="IPR047147">
    <property type="entry name" value="FBX5_43"/>
</dbReference>
<dbReference type="InterPro" id="IPR044064">
    <property type="entry name" value="ZF_ZBR"/>
</dbReference>
<dbReference type="Proteomes" id="UP000504606">
    <property type="component" value="Unplaced"/>
</dbReference>
<gene>
    <name evidence="9" type="primary">LOC113205286</name>
</gene>
<evidence type="ECO:0000256" key="5">
    <source>
        <dbReference type="ARBA" id="ARBA00022833"/>
    </source>
</evidence>
<accession>A0A6J1SDC0</accession>
<keyword evidence="5" id="KW-0862">Zinc</keyword>
<feature type="domain" description="ZBR-type" evidence="7">
    <location>
        <begin position="346"/>
        <end position="393"/>
    </location>
</feature>
<evidence type="ECO:0000256" key="1">
    <source>
        <dbReference type="ARBA" id="ARBA00004906"/>
    </source>
</evidence>
<feature type="region of interest" description="Disordered" evidence="6">
    <location>
        <begin position="96"/>
        <end position="137"/>
    </location>
</feature>
<evidence type="ECO:0000256" key="6">
    <source>
        <dbReference type="SAM" id="MobiDB-lite"/>
    </source>
</evidence>
<dbReference type="PROSITE" id="PS51872">
    <property type="entry name" value="ZF_ZBR"/>
    <property type="match status" value="1"/>
</dbReference>
<dbReference type="Gene3D" id="2.20.25.20">
    <property type="match status" value="1"/>
</dbReference>
<comment type="pathway">
    <text evidence="1">Protein modification; protein ubiquitination.</text>
</comment>
<proteinExistence type="predicted"/>
<dbReference type="GO" id="GO:0008270">
    <property type="term" value="F:zinc ion binding"/>
    <property type="evidence" value="ECO:0007669"/>
    <property type="project" value="UniProtKB-KW"/>
</dbReference>
<organism evidence="8 9">
    <name type="scientific">Frankliniella occidentalis</name>
    <name type="common">Western flower thrips</name>
    <name type="synonym">Euthrips occidentalis</name>
    <dbReference type="NCBI Taxonomy" id="133901"/>
    <lineage>
        <taxon>Eukaryota</taxon>
        <taxon>Metazoa</taxon>
        <taxon>Ecdysozoa</taxon>
        <taxon>Arthropoda</taxon>
        <taxon>Hexapoda</taxon>
        <taxon>Insecta</taxon>
        <taxon>Pterygota</taxon>
        <taxon>Neoptera</taxon>
        <taxon>Paraneoptera</taxon>
        <taxon>Thysanoptera</taxon>
        <taxon>Terebrantia</taxon>
        <taxon>Thripoidea</taxon>
        <taxon>Thripidae</taxon>
        <taxon>Frankliniella</taxon>
    </lineage>
</organism>
<dbReference type="GO" id="GO:0007088">
    <property type="term" value="P:regulation of mitotic nuclear division"/>
    <property type="evidence" value="ECO:0007669"/>
    <property type="project" value="InterPro"/>
</dbReference>
<dbReference type="GO" id="GO:0016567">
    <property type="term" value="P:protein ubiquitination"/>
    <property type="evidence" value="ECO:0007669"/>
    <property type="project" value="UniProtKB-UniPathway"/>
</dbReference>
<dbReference type="RefSeq" id="XP_026276631.1">
    <property type="nucleotide sequence ID" value="XM_026420846.2"/>
</dbReference>
<protein>
    <submittedName>
        <fullName evidence="9">F-box only protein 43-like</fullName>
    </submittedName>
</protein>
<evidence type="ECO:0000256" key="3">
    <source>
        <dbReference type="ARBA" id="ARBA00022771"/>
    </source>
</evidence>
<keyword evidence="8" id="KW-1185">Reference proteome</keyword>
<evidence type="ECO:0000259" key="7">
    <source>
        <dbReference type="PROSITE" id="PS51872"/>
    </source>
</evidence>
<feature type="region of interest" description="Disordered" evidence="6">
    <location>
        <begin position="173"/>
        <end position="204"/>
    </location>
</feature>
<dbReference type="PANTHER" id="PTHR15493">
    <property type="entry name" value="F-BOX ONLY PROTEIN 5 AND 43"/>
    <property type="match status" value="1"/>
</dbReference>